<evidence type="ECO:0000313" key="17">
    <source>
        <dbReference type="Proteomes" id="UP000598633"/>
    </source>
</evidence>
<dbReference type="SUPFAM" id="SSF50037">
    <property type="entry name" value="C-terminal domain of transcriptional repressors"/>
    <property type="match status" value="1"/>
</dbReference>
<comment type="similarity">
    <text evidence="2">Belongs to the DtxR/MntR family.</text>
</comment>
<evidence type="ECO:0000256" key="3">
    <source>
        <dbReference type="ARBA" id="ARBA00011738"/>
    </source>
</evidence>
<comment type="function">
    <text evidence="13">In the presence of manganese, represses expression of mntH and mntS. Up-regulates expression of mntP.</text>
</comment>
<dbReference type="GO" id="GO:0003677">
    <property type="term" value="F:DNA binding"/>
    <property type="evidence" value="ECO:0007669"/>
    <property type="project" value="UniProtKB-KW"/>
</dbReference>
<evidence type="ECO:0000256" key="13">
    <source>
        <dbReference type="ARBA" id="ARBA00025185"/>
    </source>
</evidence>
<keyword evidence="5" id="KW-0963">Cytoplasm</keyword>
<evidence type="ECO:0000256" key="10">
    <source>
        <dbReference type="ARBA" id="ARBA00023159"/>
    </source>
</evidence>
<keyword evidence="11" id="KW-0804">Transcription</keyword>
<dbReference type="InterPro" id="IPR008988">
    <property type="entry name" value="Transcriptional_repressor_C"/>
</dbReference>
<dbReference type="PANTHER" id="PTHR33238:SF11">
    <property type="entry name" value="TRANSCRIPTIONAL REGULATOR MNTR"/>
    <property type="match status" value="1"/>
</dbReference>
<evidence type="ECO:0000256" key="14">
    <source>
        <dbReference type="ARBA" id="ARBA00032593"/>
    </source>
</evidence>
<organism evidence="16 17">
    <name type="scientific">Candidatus Sulfomarinibacter kjeldsenii</name>
    <dbReference type="NCBI Taxonomy" id="2885994"/>
    <lineage>
        <taxon>Bacteria</taxon>
        <taxon>Pseudomonadati</taxon>
        <taxon>Acidobacteriota</taxon>
        <taxon>Thermoanaerobaculia</taxon>
        <taxon>Thermoanaerobaculales</taxon>
        <taxon>Candidatus Sulfomarinibacteraceae</taxon>
        <taxon>Candidatus Sulfomarinibacter</taxon>
    </lineage>
</organism>
<dbReference type="SMART" id="SM00899">
    <property type="entry name" value="FeoA"/>
    <property type="match status" value="1"/>
</dbReference>
<dbReference type="Gene3D" id="1.10.10.10">
    <property type="entry name" value="Winged helix-like DNA-binding domain superfamily/Winged helix DNA-binding domain"/>
    <property type="match status" value="1"/>
</dbReference>
<dbReference type="Pfam" id="PF04023">
    <property type="entry name" value="FeoA"/>
    <property type="match status" value="1"/>
</dbReference>
<dbReference type="SUPFAM" id="SSF47979">
    <property type="entry name" value="Iron-dependent repressor protein, dimerization domain"/>
    <property type="match status" value="1"/>
</dbReference>
<dbReference type="FunFam" id="1.10.60.10:FF:000004">
    <property type="entry name" value="DtxR family transcriptional regulator"/>
    <property type="match status" value="1"/>
</dbReference>
<dbReference type="AlphaFoldDB" id="A0A8J7C372"/>
<dbReference type="Gene3D" id="2.30.30.90">
    <property type="match status" value="1"/>
</dbReference>
<keyword evidence="6" id="KW-0678">Repressor</keyword>
<dbReference type="Proteomes" id="UP000598633">
    <property type="component" value="Unassembled WGS sequence"/>
</dbReference>
<evidence type="ECO:0000256" key="1">
    <source>
        <dbReference type="ARBA" id="ARBA00004496"/>
    </source>
</evidence>
<dbReference type="Pfam" id="PF02742">
    <property type="entry name" value="Fe_dep_repr_C"/>
    <property type="match status" value="1"/>
</dbReference>
<comment type="subunit">
    <text evidence="3">Homodimer.</text>
</comment>
<keyword evidence="10" id="KW-0010">Activator</keyword>
<gene>
    <name evidence="16" type="ORF">IFJ97_02660</name>
</gene>
<proteinExistence type="inferred from homology"/>
<dbReference type="PROSITE" id="PS50944">
    <property type="entry name" value="HTH_DTXR"/>
    <property type="match status" value="1"/>
</dbReference>
<evidence type="ECO:0000256" key="8">
    <source>
        <dbReference type="ARBA" id="ARBA00023015"/>
    </source>
</evidence>
<dbReference type="Pfam" id="PF01325">
    <property type="entry name" value="Fe_dep_repress"/>
    <property type="match status" value="1"/>
</dbReference>
<dbReference type="Gene3D" id="1.10.60.10">
    <property type="entry name" value="Iron dependent repressor, metal binding and dimerisation domain"/>
    <property type="match status" value="1"/>
</dbReference>
<evidence type="ECO:0000256" key="12">
    <source>
        <dbReference type="ARBA" id="ARBA00023211"/>
    </source>
</evidence>
<dbReference type="GO" id="GO:0046983">
    <property type="term" value="F:protein dimerization activity"/>
    <property type="evidence" value="ECO:0007669"/>
    <property type="project" value="InterPro"/>
</dbReference>
<dbReference type="SUPFAM" id="SSF46785">
    <property type="entry name" value="Winged helix' DNA-binding domain"/>
    <property type="match status" value="1"/>
</dbReference>
<accession>A0A8J7C372</accession>
<sequence>MNNVAHPDLDADPRLELSESQEDYLKQIFLLGDDGDRVSTQALARRLRVKPASVTEMVGRLAQLGLVEHAPYRGVRLTEGGRRVALEMLRHHRLLETFLVEALGYRWDQVHEEAERLEHVISERFEERIAEAMGHPTHDPHGDPIPTPDLDLPSGESLVPLQDLPVGTRGKLVRVGAQDSDNLSLLRRLGLEPGSTVEVVADDTRGIRVRVGTDRFLLPAYLAETLWMERLEQ</sequence>
<dbReference type="EMBL" id="JACXWA010000045">
    <property type="protein sequence ID" value="MBD3870245.1"/>
    <property type="molecule type" value="Genomic_DNA"/>
</dbReference>
<evidence type="ECO:0000256" key="6">
    <source>
        <dbReference type="ARBA" id="ARBA00022491"/>
    </source>
</evidence>
<dbReference type="InterPro" id="IPR007167">
    <property type="entry name" value="Fe-transptr_FeoA-like"/>
</dbReference>
<dbReference type="InterPro" id="IPR036388">
    <property type="entry name" value="WH-like_DNA-bd_sf"/>
</dbReference>
<evidence type="ECO:0000256" key="5">
    <source>
        <dbReference type="ARBA" id="ARBA00022490"/>
    </source>
</evidence>
<evidence type="ECO:0000256" key="4">
    <source>
        <dbReference type="ARBA" id="ARBA00022386"/>
    </source>
</evidence>
<dbReference type="InterPro" id="IPR050536">
    <property type="entry name" value="DtxR_MntR_Metal-Reg"/>
</dbReference>
<evidence type="ECO:0000313" key="16">
    <source>
        <dbReference type="EMBL" id="MBD3870245.1"/>
    </source>
</evidence>
<dbReference type="InterPro" id="IPR022689">
    <property type="entry name" value="Iron_dep_repressor"/>
</dbReference>
<evidence type="ECO:0000256" key="11">
    <source>
        <dbReference type="ARBA" id="ARBA00023163"/>
    </source>
</evidence>
<keyword evidence="8" id="KW-0805">Transcription regulation</keyword>
<dbReference type="InterPro" id="IPR001367">
    <property type="entry name" value="Fe_dep_repressor"/>
</dbReference>
<dbReference type="PANTHER" id="PTHR33238">
    <property type="entry name" value="IRON (METAL) DEPENDENT REPRESSOR, DTXR FAMILY"/>
    <property type="match status" value="1"/>
</dbReference>
<comment type="caution">
    <text evidence="16">The sequence shown here is derived from an EMBL/GenBank/DDBJ whole genome shotgun (WGS) entry which is preliminary data.</text>
</comment>
<protein>
    <recommendedName>
        <fullName evidence="4">Transcriptional regulator MntR</fullName>
    </recommendedName>
    <alternativeName>
        <fullName evidence="14">Manganese transport regulator</fullName>
    </alternativeName>
</protein>
<keyword evidence="9" id="KW-0238">DNA-binding</keyword>
<keyword evidence="7" id="KW-0408">Iron</keyword>
<dbReference type="GO" id="GO:0046914">
    <property type="term" value="F:transition metal ion binding"/>
    <property type="evidence" value="ECO:0007669"/>
    <property type="project" value="InterPro"/>
</dbReference>
<evidence type="ECO:0000256" key="7">
    <source>
        <dbReference type="ARBA" id="ARBA00023004"/>
    </source>
</evidence>
<dbReference type="InterPro" id="IPR022687">
    <property type="entry name" value="HTH_DTXR"/>
</dbReference>
<keyword evidence="12" id="KW-0464">Manganese</keyword>
<reference evidence="16 17" key="1">
    <citation type="submission" date="2020-08" db="EMBL/GenBank/DDBJ databases">
        <title>Acidobacteriota in marine sediments use diverse sulfur dissimilation pathways.</title>
        <authorList>
            <person name="Wasmund K."/>
        </authorList>
    </citation>
    <scope>NUCLEOTIDE SEQUENCE [LARGE SCALE GENOMIC DNA]</scope>
    <source>
        <strain evidence="16">MAG AM3-A</strain>
    </source>
</reference>
<dbReference type="InterPro" id="IPR038157">
    <property type="entry name" value="FeoA_core_dom"/>
</dbReference>
<evidence type="ECO:0000256" key="2">
    <source>
        <dbReference type="ARBA" id="ARBA00007871"/>
    </source>
</evidence>
<comment type="subcellular location">
    <subcellularLocation>
        <location evidence="1">Cytoplasm</location>
    </subcellularLocation>
</comment>
<evidence type="ECO:0000259" key="15">
    <source>
        <dbReference type="PROSITE" id="PS50944"/>
    </source>
</evidence>
<dbReference type="InterPro" id="IPR036421">
    <property type="entry name" value="Fe_dep_repressor_sf"/>
</dbReference>
<feature type="domain" description="HTH dtxR-type" evidence="15">
    <location>
        <begin position="17"/>
        <end position="78"/>
    </location>
</feature>
<dbReference type="GO" id="GO:0003700">
    <property type="term" value="F:DNA-binding transcription factor activity"/>
    <property type="evidence" value="ECO:0007669"/>
    <property type="project" value="InterPro"/>
</dbReference>
<evidence type="ECO:0000256" key="9">
    <source>
        <dbReference type="ARBA" id="ARBA00023125"/>
    </source>
</evidence>
<name>A0A8J7C372_9BACT</name>
<dbReference type="SMART" id="SM00529">
    <property type="entry name" value="HTH_DTXR"/>
    <property type="match status" value="1"/>
</dbReference>
<dbReference type="GO" id="GO:0005737">
    <property type="term" value="C:cytoplasm"/>
    <property type="evidence" value="ECO:0007669"/>
    <property type="project" value="UniProtKB-SubCell"/>
</dbReference>
<dbReference type="InterPro" id="IPR036390">
    <property type="entry name" value="WH_DNA-bd_sf"/>
</dbReference>